<protein>
    <recommendedName>
        <fullName evidence="4">DUF3592 domain-containing protein</fullName>
    </recommendedName>
</protein>
<dbReference type="Proteomes" id="UP001177160">
    <property type="component" value="Unassembled WGS sequence"/>
</dbReference>
<dbReference type="RefSeq" id="WP_263608776.1">
    <property type="nucleotide sequence ID" value="NZ_JAOVQM010000006.1"/>
</dbReference>
<comment type="caution">
    <text evidence="2">The sequence shown here is derived from an EMBL/GenBank/DDBJ whole genome shotgun (WGS) entry which is preliminary data.</text>
</comment>
<proteinExistence type="predicted"/>
<organism evidence="2 3">
    <name type="scientific">Paracholeplasma manati</name>
    <dbReference type="NCBI Taxonomy" id="591373"/>
    <lineage>
        <taxon>Bacteria</taxon>
        <taxon>Bacillati</taxon>
        <taxon>Mycoplasmatota</taxon>
        <taxon>Mollicutes</taxon>
        <taxon>Acholeplasmatales</taxon>
        <taxon>Acholeplasmataceae</taxon>
        <taxon>Paracholeplasma</taxon>
    </lineage>
</organism>
<gene>
    <name evidence="2" type="ORF">N7548_07095</name>
</gene>
<accession>A0ABT2Y7X6</accession>
<dbReference type="EMBL" id="JAOVQM010000006">
    <property type="protein sequence ID" value="MCV2232588.1"/>
    <property type="molecule type" value="Genomic_DNA"/>
</dbReference>
<reference evidence="2" key="1">
    <citation type="submission" date="2022-09" db="EMBL/GenBank/DDBJ databases">
        <title>Novel Mycoplasma species identified in domestic and wild animals.</title>
        <authorList>
            <person name="Volokhov D.V."/>
            <person name="Furtak V.A."/>
            <person name="Zagorodnyaya T.A."/>
        </authorList>
    </citation>
    <scope>NUCLEOTIDE SEQUENCE</scope>
    <source>
        <strain evidence="2">Oakley</strain>
    </source>
</reference>
<sequence>MSSKSSLKSVVFTLTILGLVIVYAYFKQDFIAILNGVMGLFFMAIFVHTVVKDVLYYRIPKVRVDAIIQKTDDTPIDLLNTTVYTYQYQGFESVYTCSDLEIKNHLNQPRVSLEIEKEHPSSIRIYNPKFLIKKYIFMSIWFLLTIWLLFGSIQHILA</sequence>
<evidence type="ECO:0000256" key="1">
    <source>
        <dbReference type="SAM" id="Phobius"/>
    </source>
</evidence>
<name>A0ABT2Y7X6_9MOLU</name>
<feature type="transmembrane region" description="Helical" evidence="1">
    <location>
        <begin position="32"/>
        <end position="51"/>
    </location>
</feature>
<keyword evidence="1" id="KW-0472">Membrane</keyword>
<evidence type="ECO:0008006" key="4">
    <source>
        <dbReference type="Google" id="ProtNLM"/>
    </source>
</evidence>
<keyword evidence="1" id="KW-0812">Transmembrane</keyword>
<keyword evidence="1" id="KW-1133">Transmembrane helix</keyword>
<evidence type="ECO:0000313" key="2">
    <source>
        <dbReference type="EMBL" id="MCV2232588.1"/>
    </source>
</evidence>
<feature type="transmembrane region" description="Helical" evidence="1">
    <location>
        <begin position="135"/>
        <end position="157"/>
    </location>
</feature>
<feature type="transmembrane region" description="Helical" evidence="1">
    <location>
        <begin position="7"/>
        <end position="26"/>
    </location>
</feature>
<evidence type="ECO:0000313" key="3">
    <source>
        <dbReference type="Proteomes" id="UP001177160"/>
    </source>
</evidence>
<keyword evidence="3" id="KW-1185">Reference proteome</keyword>